<keyword evidence="2" id="KW-1185">Reference proteome</keyword>
<comment type="caution">
    <text evidence="1">The sequence shown here is derived from an EMBL/GenBank/DDBJ whole genome shotgun (WGS) entry which is preliminary data.</text>
</comment>
<organism evidence="1 2">
    <name type="scientific">Coniosporium uncinatum</name>
    <dbReference type="NCBI Taxonomy" id="93489"/>
    <lineage>
        <taxon>Eukaryota</taxon>
        <taxon>Fungi</taxon>
        <taxon>Dikarya</taxon>
        <taxon>Ascomycota</taxon>
        <taxon>Pezizomycotina</taxon>
        <taxon>Dothideomycetes</taxon>
        <taxon>Dothideomycetes incertae sedis</taxon>
        <taxon>Coniosporium</taxon>
    </lineage>
</organism>
<dbReference type="Proteomes" id="UP001186974">
    <property type="component" value="Unassembled WGS sequence"/>
</dbReference>
<sequence length="127" mass="14548">MQDSTILTQHDPAVFSRENRATRTPDEQATIDREVAAAWHTMELLEKVCTDQHLSATTLHKEFRRKWRLASDYLIACGEAIWLILADRRVISKVFGDELKNTEQETEDGAANEEDDFEVDSAEGLRK</sequence>
<name>A0ACC3DU17_9PEZI</name>
<reference evidence="1" key="1">
    <citation type="submission" date="2024-09" db="EMBL/GenBank/DDBJ databases">
        <title>Black Yeasts Isolated from many extreme environments.</title>
        <authorList>
            <person name="Coleine C."/>
            <person name="Stajich J.E."/>
            <person name="Selbmann L."/>
        </authorList>
    </citation>
    <scope>NUCLEOTIDE SEQUENCE</scope>
    <source>
        <strain evidence="1">CCFEE 5737</strain>
    </source>
</reference>
<dbReference type="EMBL" id="JAWDJW010000780">
    <property type="protein sequence ID" value="KAK3080029.1"/>
    <property type="molecule type" value="Genomic_DNA"/>
</dbReference>
<proteinExistence type="predicted"/>
<evidence type="ECO:0000313" key="2">
    <source>
        <dbReference type="Proteomes" id="UP001186974"/>
    </source>
</evidence>
<evidence type="ECO:0000313" key="1">
    <source>
        <dbReference type="EMBL" id="KAK3080029.1"/>
    </source>
</evidence>
<gene>
    <name evidence="1" type="ORF">LTS18_003309</name>
</gene>
<accession>A0ACC3DU17</accession>
<protein>
    <submittedName>
        <fullName evidence="1">Uncharacterized protein</fullName>
    </submittedName>
</protein>